<organism evidence="1 2">
    <name type="scientific">Candidatus Competibacter phosphatis</name>
    <dbReference type="NCBI Taxonomy" id="221280"/>
    <lineage>
        <taxon>Bacteria</taxon>
        <taxon>Pseudomonadati</taxon>
        <taxon>Pseudomonadota</taxon>
        <taxon>Gammaproteobacteria</taxon>
        <taxon>Candidatus Competibacteraceae</taxon>
        <taxon>Candidatus Competibacter</taxon>
    </lineage>
</organism>
<gene>
    <name evidence="1" type="ORF">E4P82_14865</name>
</gene>
<keyword evidence="2" id="KW-1185">Reference proteome</keyword>
<dbReference type="EMBL" id="SPMZ01000046">
    <property type="protein sequence ID" value="NMQ20364.1"/>
    <property type="molecule type" value="Genomic_DNA"/>
</dbReference>
<reference evidence="1 2" key="1">
    <citation type="submission" date="2019-03" db="EMBL/GenBank/DDBJ databases">
        <title>Metabolic reconstructions from genomes of highly enriched 'Candidatus Accumulibacter' and 'Candidatus Competibacter' bioreactor populations.</title>
        <authorList>
            <person name="Annavajhala M.K."/>
            <person name="Welles L."/>
            <person name="Abbas B."/>
            <person name="Sorokin D."/>
            <person name="Park H."/>
            <person name="Van Loosdrecht M."/>
            <person name="Chandran K."/>
        </authorList>
    </citation>
    <scope>NUCLEOTIDE SEQUENCE [LARGE SCALE GENOMIC DNA]</scope>
    <source>
        <strain evidence="1 2">SBR_G</strain>
    </source>
</reference>
<protein>
    <submittedName>
        <fullName evidence="1">Uncharacterized protein</fullName>
    </submittedName>
</protein>
<accession>A0ABX1TNV8</accession>
<proteinExistence type="predicted"/>
<comment type="caution">
    <text evidence="1">The sequence shown here is derived from an EMBL/GenBank/DDBJ whole genome shotgun (WGS) entry which is preliminary data.</text>
</comment>
<evidence type="ECO:0000313" key="1">
    <source>
        <dbReference type="EMBL" id="NMQ20364.1"/>
    </source>
</evidence>
<evidence type="ECO:0000313" key="2">
    <source>
        <dbReference type="Proteomes" id="UP000760480"/>
    </source>
</evidence>
<dbReference type="RefSeq" id="WP_169249636.1">
    <property type="nucleotide sequence ID" value="NZ_SPMZ01000046.1"/>
</dbReference>
<name>A0ABX1TNV8_9GAMM</name>
<sequence length="157" mass="17395">MMSVFRKYHPGLFALLSLYGLLACGGIDNAVTRTVAESVMLGPAWTVLPVAPPLEVRRTGQKILMRLDGVRDWVKPFAGPLLLRDGSSIDIEVELTDQTGQRHSLVPISIGASIGFGLAQPEESAGFFKNRRFVELRVRGSRPILAQRIDWYCWTGK</sequence>
<dbReference type="Proteomes" id="UP000760480">
    <property type="component" value="Unassembled WGS sequence"/>
</dbReference>
<dbReference type="PROSITE" id="PS51257">
    <property type="entry name" value="PROKAR_LIPOPROTEIN"/>
    <property type="match status" value="1"/>
</dbReference>